<dbReference type="EMBL" id="FNYK01000049">
    <property type="protein sequence ID" value="SEJ05155.1"/>
    <property type="molecule type" value="Genomic_DNA"/>
</dbReference>
<name>A0A1H6VYQ3_9FIRM</name>
<reference evidence="3" key="1">
    <citation type="submission" date="2016-10" db="EMBL/GenBank/DDBJ databases">
        <authorList>
            <person name="Varghese N."/>
        </authorList>
    </citation>
    <scope>NUCLEOTIDE SEQUENCE [LARGE SCALE GENOMIC DNA]</scope>
    <source>
        <strain evidence="3">DSM 20406</strain>
    </source>
</reference>
<protein>
    <submittedName>
        <fullName evidence="2">TolA protein</fullName>
    </submittedName>
</protein>
<dbReference type="STRING" id="322505.SAMN04487836_13318"/>
<dbReference type="RefSeq" id="WP_074732493.1">
    <property type="nucleotide sequence ID" value="NZ_FNYK01000049.1"/>
</dbReference>
<sequence>MSKVNAENIKETKQELITIDVASQAASTKDSLQVAHEETANVVKETAAKIQAEIDAQKAAEEAARKAAEEKARAEAEAKAKAEAEAKAKAEAEAKAKAASQAKAQAQTTHYVSRGGRLTRSAGVFNGPSGKESFYNMNMNNVVSAMRARGNNARYWVREDGVKMLGDYVMVAANLSIRPKGTILPTSLGMGIVVDTGSFALRNPTQLDIATAW</sequence>
<dbReference type="eggNOG" id="COG3103">
    <property type="taxonomic scope" value="Bacteria"/>
</dbReference>
<keyword evidence="3" id="KW-1185">Reference proteome</keyword>
<dbReference type="Proteomes" id="UP000183028">
    <property type="component" value="Unassembled WGS sequence"/>
</dbReference>
<evidence type="ECO:0000256" key="1">
    <source>
        <dbReference type="SAM" id="MobiDB-lite"/>
    </source>
</evidence>
<gene>
    <name evidence="2" type="ORF">SAMN04487834_104916</name>
</gene>
<evidence type="ECO:0000313" key="3">
    <source>
        <dbReference type="Proteomes" id="UP000183028"/>
    </source>
</evidence>
<proteinExistence type="predicted"/>
<evidence type="ECO:0000313" key="2">
    <source>
        <dbReference type="EMBL" id="SEJ05155.1"/>
    </source>
</evidence>
<organism evidence="2 3">
    <name type="scientific">Sharpea azabuensis</name>
    <dbReference type="NCBI Taxonomy" id="322505"/>
    <lineage>
        <taxon>Bacteria</taxon>
        <taxon>Bacillati</taxon>
        <taxon>Bacillota</taxon>
        <taxon>Erysipelotrichia</taxon>
        <taxon>Erysipelotrichales</taxon>
        <taxon>Coprobacillaceae</taxon>
        <taxon>Sharpea</taxon>
    </lineage>
</organism>
<dbReference type="AlphaFoldDB" id="A0A1H6VYQ3"/>
<feature type="region of interest" description="Disordered" evidence="1">
    <location>
        <begin position="60"/>
        <end position="79"/>
    </location>
</feature>
<accession>A0A1H6VYQ3</accession>